<dbReference type="STRING" id="50429.A0A2B4R4H4"/>
<dbReference type="Gene3D" id="2.20.100.10">
    <property type="entry name" value="Thrombospondin type-1 (TSP1) repeat"/>
    <property type="match status" value="1"/>
</dbReference>
<keyword evidence="8" id="KW-0325">Glycoprotein</keyword>
<keyword evidence="3" id="KW-0732">Signal</keyword>
<evidence type="ECO:0000256" key="10">
    <source>
        <dbReference type="SAM" id="MobiDB-lite"/>
    </source>
</evidence>
<dbReference type="SUPFAM" id="SSF48726">
    <property type="entry name" value="Immunoglobulin"/>
    <property type="match status" value="2"/>
</dbReference>
<keyword evidence="13" id="KW-0675">Receptor</keyword>
<evidence type="ECO:0000256" key="2">
    <source>
        <dbReference type="ARBA" id="ARBA00022692"/>
    </source>
</evidence>
<dbReference type="GO" id="GO:0016020">
    <property type="term" value="C:membrane"/>
    <property type="evidence" value="ECO:0007669"/>
    <property type="project" value="UniProtKB-SubCell"/>
</dbReference>
<comment type="caution">
    <text evidence="9">Lacks conserved residue(s) required for the propagation of feature annotation.</text>
</comment>
<evidence type="ECO:0000313" key="13">
    <source>
        <dbReference type="EMBL" id="PFX11709.1"/>
    </source>
</evidence>
<dbReference type="InterPro" id="IPR000884">
    <property type="entry name" value="TSP1_rpt"/>
</dbReference>
<dbReference type="PANTHER" id="PTHR19331:SF465">
    <property type="entry name" value="EGG PEPTIDE SPERACT RECEPTOR"/>
    <property type="match status" value="1"/>
</dbReference>
<dbReference type="PROSITE" id="PS50287">
    <property type="entry name" value="SRCR_2"/>
    <property type="match status" value="2"/>
</dbReference>
<keyword evidence="7 9" id="KW-1015">Disulfide bond</keyword>
<evidence type="ECO:0000256" key="4">
    <source>
        <dbReference type="ARBA" id="ARBA00022737"/>
    </source>
</evidence>
<proteinExistence type="predicted"/>
<dbReference type="InterPro" id="IPR036772">
    <property type="entry name" value="SRCR-like_dom_sf"/>
</dbReference>
<dbReference type="SMART" id="SM00209">
    <property type="entry name" value="TSP1"/>
    <property type="match status" value="1"/>
</dbReference>
<name>A0A2B4R4H4_STYPI</name>
<protein>
    <submittedName>
        <fullName evidence="13">Scavenger receptor cysteine-rich domain superfamily protein</fullName>
    </submittedName>
</protein>
<dbReference type="InterPro" id="IPR003599">
    <property type="entry name" value="Ig_sub"/>
</dbReference>
<evidence type="ECO:0000256" key="7">
    <source>
        <dbReference type="ARBA" id="ARBA00023157"/>
    </source>
</evidence>
<dbReference type="SMART" id="SM00202">
    <property type="entry name" value="SR"/>
    <property type="match status" value="1"/>
</dbReference>
<comment type="subcellular location">
    <subcellularLocation>
        <location evidence="1">Membrane</location>
        <topology evidence="1">Single-pass membrane protein</topology>
    </subcellularLocation>
</comment>
<dbReference type="InterPro" id="IPR036383">
    <property type="entry name" value="TSP1_rpt_sf"/>
</dbReference>
<dbReference type="SUPFAM" id="SSF56487">
    <property type="entry name" value="SRCR-like"/>
    <property type="match status" value="2"/>
</dbReference>
<dbReference type="Gene3D" id="2.60.40.10">
    <property type="entry name" value="Immunoglobulins"/>
    <property type="match status" value="2"/>
</dbReference>
<evidence type="ECO:0000256" key="8">
    <source>
        <dbReference type="ARBA" id="ARBA00023180"/>
    </source>
</evidence>
<evidence type="ECO:0000259" key="11">
    <source>
        <dbReference type="PROSITE" id="PS50287"/>
    </source>
</evidence>
<dbReference type="PROSITE" id="PS50835">
    <property type="entry name" value="IG_LIKE"/>
    <property type="match status" value="2"/>
</dbReference>
<dbReference type="SMART" id="SM00409">
    <property type="entry name" value="IG"/>
    <property type="match status" value="2"/>
</dbReference>
<evidence type="ECO:0000313" key="14">
    <source>
        <dbReference type="Proteomes" id="UP000225706"/>
    </source>
</evidence>
<accession>A0A2B4R4H4</accession>
<evidence type="ECO:0000256" key="1">
    <source>
        <dbReference type="ARBA" id="ARBA00004167"/>
    </source>
</evidence>
<dbReference type="Gene3D" id="3.10.250.10">
    <property type="entry name" value="SRCR-like domain"/>
    <property type="match status" value="2"/>
</dbReference>
<dbReference type="Pfam" id="PF00530">
    <property type="entry name" value="SRCR"/>
    <property type="match status" value="2"/>
</dbReference>
<feature type="compositionally biased region" description="Polar residues" evidence="10">
    <location>
        <begin position="461"/>
        <end position="472"/>
    </location>
</feature>
<comment type="caution">
    <text evidence="13">The sequence shown here is derived from an EMBL/GenBank/DDBJ whole genome shotgun (WGS) entry which is preliminary data.</text>
</comment>
<dbReference type="PANTHER" id="PTHR19331">
    <property type="entry name" value="SCAVENGER RECEPTOR DOMAIN-CONTAINING"/>
    <property type="match status" value="1"/>
</dbReference>
<dbReference type="SMART" id="SM00408">
    <property type="entry name" value="IGc2"/>
    <property type="match status" value="1"/>
</dbReference>
<keyword evidence="2" id="KW-0812">Transmembrane</keyword>
<dbReference type="InterPro" id="IPR003598">
    <property type="entry name" value="Ig_sub2"/>
</dbReference>
<keyword evidence="5" id="KW-1133">Transmembrane helix</keyword>
<organism evidence="13 14">
    <name type="scientific">Stylophora pistillata</name>
    <name type="common">Smooth cauliflower coral</name>
    <dbReference type="NCBI Taxonomy" id="50429"/>
    <lineage>
        <taxon>Eukaryota</taxon>
        <taxon>Metazoa</taxon>
        <taxon>Cnidaria</taxon>
        <taxon>Anthozoa</taxon>
        <taxon>Hexacorallia</taxon>
        <taxon>Scleractinia</taxon>
        <taxon>Astrocoeniina</taxon>
        <taxon>Pocilloporidae</taxon>
        <taxon>Stylophora</taxon>
    </lineage>
</organism>
<evidence type="ECO:0000256" key="3">
    <source>
        <dbReference type="ARBA" id="ARBA00022729"/>
    </source>
</evidence>
<gene>
    <name evidence="13" type="primary">SRCR1</name>
    <name evidence="13" type="ORF">AWC38_SpisGene24461</name>
</gene>
<feature type="domain" description="Ig-like" evidence="12">
    <location>
        <begin position="264"/>
        <end position="335"/>
    </location>
</feature>
<dbReference type="AlphaFoldDB" id="A0A2B4R4H4"/>
<evidence type="ECO:0000256" key="5">
    <source>
        <dbReference type="ARBA" id="ARBA00022989"/>
    </source>
</evidence>
<dbReference type="InterPro" id="IPR036179">
    <property type="entry name" value="Ig-like_dom_sf"/>
</dbReference>
<feature type="region of interest" description="Disordered" evidence="10">
    <location>
        <begin position="461"/>
        <end position="490"/>
    </location>
</feature>
<keyword evidence="4" id="KW-0677">Repeat</keyword>
<dbReference type="SUPFAM" id="SSF82895">
    <property type="entry name" value="TSP-1 type 1 repeat"/>
    <property type="match status" value="1"/>
</dbReference>
<dbReference type="FunFam" id="2.20.100.10:FF:000001">
    <property type="entry name" value="semaphorin-5A isoform X1"/>
    <property type="match status" value="1"/>
</dbReference>
<dbReference type="Proteomes" id="UP000225706">
    <property type="component" value="Unassembled WGS sequence"/>
</dbReference>
<dbReference type="InterPro" id="IPR007110">
    <property type="entry name" value="Ig-like_dom"/>
</dbReference>
<dbReference type="InterPro" id="IPR001190">
    <property type="entry name" value="SRCR"/>
</dbReference>
<dbReference type="PRINTS" id="PR01705">
    <property type="entry name" value="TSP1REPEAT"/>
</dbReference>
<keyword evidence="6" id="KW-0472">Membrane</keyword>
<dbReference type="PROSITE" id="PS50092">
    <property type="entry name" value="TSP1"/>
    <property type="match status" value="1"/>
</dbReference>
<dbReference type="OrthoDB" id="5981820at2759"/>
<feature type="disulfide bond" evidence="9">
    <location>
        <begin position="228"/>
        <end position="238"/>
    </location>
</feature>
<evidence type="ECO:0000259" key="12">
    <source>
        <dbReference type="PROSITE" id="PS50835"/>
    </source>
</evidence>
<dbReference type="InterPro" id="IPR013783">
    <property type="entry name" value="Ig-like_fold"/>
</dbReference>
<feature type="domain" description="SRCR" evidence="11">
    <location>
        <begin position="61"/>
        <end position="110"/>
    </location>
</feature>
<feature type="domain" description="Ig-like" evidence="12">
    <location>
        <begin position="370"/>
        <end position="432"/>
    </location>
</feature>
<dbReference type="FunFam" id="3.10.250.10:FF:000016">
    <property type="entry name" value="Scavenger receptor cysteine-rich protein type 12"/>
    <property type="match status" value="1"/>
</dbReference>
<keyword evidence="14" id="KW-1185">Reference proteome</keyword>
<dbReference type="PRINTS" id="PR00258">
    <property type="entry name" value="SPERACTRCPTR"/>
</dbReference>
<feature type="domain" description="SRCR" evidence="11">
    <location>
        <begin position="159"/>
        <end position="263"/>
    </location>
</feature>
<evidence type="ECO:0000256" key="9">
    <source>
        <dbReference type="PROSITE-ProRule" id="PRU00196"/>
    </source>
</evidence>
<reference evidence="14" key="1">
    <citation type="journal article" date="2017" name="bioRxiv">
        <title>Comparative analysis of the genomes of Stylophora pistillata and Acropora digitifera provides evidence for extensive differences between species of corals.</title>
        <authorList>
            <person name="Voolstra C.R."/>
            <person name="Li Y."/>
            <person name="Liew Y.J."/>
            <person name="Baumgarten S."/>
            <person name="Zoccola D."/>
            <person name="Flot J.-F."/>
            <person name="Tambutte S."/>
            <person name="Allemand D."/>
            <person name="Aranda M."/>
        </authorList>
    </citation>
    <scope>NUCLEOTIDE SEQUENCE [LARGE SCALE GENOMIC DNA]</scope>
</reference>
<sequence>MFNFDQPKNLPLQKVDGGWSEWNSWSICTKPVGGIQTRERECTNPEPANGGKHCNRARALLRECSNTSSCHQEKNPSVGRMEIYTNNSWEKLCTSEWDEADLNLTCMAMGYYNNGVYVNNTRYAERGNTSKTSICHNCTIPTTCEKNLAKKQQFCKVPVRLNGANVEYGGRVEVFYKGKWGKICRNGWDFDDVKVICRQLGFKEALAEFIGSDVKDKGIPTVMSDVSCKGDEPELAFCARTDGKVNIPPQCLSDGKDSQALCQPKNKKVLDKKELYFEIGSNEKLQCSIHNESRYTGWAINGQTVNSTYQRFRTKETGELFIDKVLLSDGGLYECYRLEYVQYYVVYVNAKFTKNTLDEQTLIADTSGLLSCGAEGVPSPQISWSKKGRNSLDHMRFYQVSNGSLFIRSVKYEDNGIFICTMKQTKGPKRITSNDKTILLTVMERTRSENRIDFFDFSIAQPSSSDGLSSAADTDGDSVTGGAPPTSPCP</sequence>
<dbReference type="Pfam" id="PF13927">
    <property type="entry name" value="Ig_3"/>
    <property type="match status" value="1"/>
</dbReference>
<evidence type="ECO:0000256" key="6">
    <source>
        <dbReference type="ARBA" id="ARBA00023136"/>
    </source>
</evidence>
<dbReference type="EMBL" id="LSMT01001989">
    <property type="protein sequence ID" value="PFX11709.1"/>
    <property type="molecule type" value="Genomic_DNA"/>
</dbReference>